<evidence type="ECO:0000256" key="6">
    <source>
        <dbReference type="ARBA" id="ARBA00022840"/>
    </source>
</evidence>
<dbReference type="GO" id="GO:0005524">
    <property type="term" value="F:ATP binding"/>
    <property type="evidence" value="ECO:0007669"/>
    <property type="project" value="UniProtKB-KW"/>
</dbReference>
<dbReference type="PROSITE" id="PS51450">
    <property type="entry name" value="LRR"/>
    <property type="match status" value="1"/>
</dbReference>
<dbReference type="Gene3D" id="1.10.8.430">
    <property type="entry name" value="Helical domain of apoptotic protease-activating factors"/>
    <property type="match status" value="1"/>
</dbReference>
<dbReference type="InterPro" id="IPR042197">
    <property type="entry name" value="Apaf_helical"/>
</dbReference>
<dbReference type="SUPFAM" id="SSF52540">
    <property type="entry name" value="P-loop containing nucleoside triphosphate hydrolases"/>
    <property type="match status" value="1"/>
</dbReference>
<dbReference type="GO" id="GO:0043531">
    <property type="term" value="F:ADP binding"/>
    <property type="evidence" value="ECO:0007669"/>
    <property type="project" value="InterPro"/>
</dbReference>
<protein>
    <recommendedName>
        <fullName evidence="12">NB-ARC domain-containing protein</fullName>
    </recommendedName>
</protein>
<organism evidence="10 11">
    <name type="scientific">Gossypium schwendimanii</name>
    <name type="common">Cotton</name>
    <dbReference type="NCBI Taxonomy" id="34291"/>
    <lineage>
        <taxon>Eukaryota</taxon>
        <taxon>Viridiplantae</taxon>
        <taxon>Streptophyta</taxon>
        <taxon>Embryophyta</taxon>
        <taxon>Tracheophyta</taxon>
        <taxon>Spermatophyta</taxon>
        <taxon>Magnoliopsida</taxon>
        <taxon>eudicotyledons</taxon>
        <taxon>Gunneridae</taxon>
        <taxon>Pentapetalae</taxon>
        <taxon>rosids</taxon>
        <taxon>malvids</taxon>
        <taxon>Malvales</taxon>
        <taxon>Malvaceae</taxon>
        <taxon>Malvoideae</taxon>
        <taxon>Gossypium</taxon>
    </lineage>
</organism>
<gene>
    <name evidence="10" type="ORF">Goshw_026662</name>
</gene>
<keyword evidence="2" id="KW-0433">Leucine-rich repeat</keyword>
<reference evidence="10 11" key="1">
    <citation type="journal article" date="2019" name="Genome Biol. Evol.">
        <title>Insights into the evolution of the New World diploid cottons (Gossypium, subgenus Houzingenia) based on genome sequencing.</title>
        <authorList>
            <person name="Grover C.E."/>
            <person name="Arick M.A. 2nd"/>
            <person name="Thrash A."/>
            <person name="Conover J.L."/>
            <person name="Sanders W.S."/>
            <person name="Peterson D.G."/>
            <person name="Frelichowski J.E."/>
            <person name="Scheffler J.A."/>
            <person name="Scheffler B.E."/>
            <person name="Wendel J.F."/>
        </authorList>
    </citation>
    <scope>NUCLEOTIDE SEQUENCE [LARGE SCALE GENOMIC DNA]</scope>
    <source>
        <strain evidence="10">1</strain>
        <tissue evidence="10">Leaf</tissue>
    </source>
</reference>
<comment type="caution">
    <text evidence="10">The sequence shown here is derived from an EMBL/GenBank/DDBJ whole genome shotgun (WGS) entry which is preliminary data.</text>
</comment>
<dbReference type="AlphaFoldDB" id="A0A7J9N029"/>
<evidence type="ECO:0000256" key="4">
    <source>
        <dbReference type="ARBA" id="ARBA00022741"/>
    </source>
</evidence>
<evidence type="ECO:0000259" key="9">
    <source>
        <dbReference type="Pfam" id="PF23247"/>
    </source>
</evidence>
<keyword evidence="5" id="KW-0611">Plant defense</keyword>
<dbReference type="Pfam" id="PF00931">
    <property type="entry name" value="NB-ARC"/>
    <property type="match status" value="1"/>
</dbReference>
<comment type="similarity">
    <text evidence="1">Belongs to the disease resistance NB-LRR family.</text>
</comment>
<dbReference type="InterPro" id="IPR057135">
    <property type="entry name" value="At4g27190-like_LRR"/>
</dbReference>
<evidence type="ECO:0000256" key="1">
    <source>
        <dbReference type="ARBA" id="ARBA00008894"/>
    </source>
</evidence>
<feature type="coiled-coil region" evidence="7">
    <location>
        <begin position="38"/>
        <end position="65"/>
    </location>
</feature>
<feature type="domain" description="Disease resistance protein At4g27190-like leucine-rich repeats" evidence="9">
    <location>
        <begin position="788"/>
        <end position="894"/>
    </location>
</feature>
<dbReference type="GO" id="GO:0006952">
    <property type="term" value="P:defense response"/>
    <property type="evidence" value="ECO:0007669"/>
    <property type="project" value="UniProtKB-KW"/>
</dbReference>
<keyword evidence="6" id="KW-0067">ATP-binding</keyword>
<keyword evidence="7" id="KW-0175">Coiled coil</keyword>
<evidence type="ECO:0000256" key="7">
    <source>
        <dbReference type="SAM" id="Coils"/>
    </source>
</evidence>
<dbReference type="PANTHER" id="PTHR33463:SF212">
    <property type="entry name" value="AND NB-ARC DOMAINS-CONTAINING DISEASE RESISTANCE PROTEIN, PUTATIVE-RELATED"/>
    <property type="match status" value="1"/>
</dbReference>
<dbReference type="InterPro" id="IPR002182">
    <property type="entry name" value="NB-ARC"/>
</dbReference>
<evidence type="ECO:0000256" key="3">
    <source>
        <dbReference type="ARBA" id="ARBA00022737"/>
    </source>
</evidence>
<evidence type="ECO:0000313" key="10">
    <source>
        <dbReference type="EMBL" id="MBA0876713.1"/>
    </source>
</evidence>
<dbReference type="Proteomes" id="UP000593576">
    <property type="component" value="Unassembled WGS sequence"/>
</dbReference>
<evidence type="ECO:0000256" key="5">
    <source>
        <dbReference type="ARBA" id="ARBA00022821"/>
    </source>
</evidence>
<name>A0A7J9N029_GOSSC</name>
<dbReference type="SMART" id="SM00369">
    <property type="entry name" value="LRR_TYP"/>
    <property type="match status" value="3"/>
</dbReference>
<accession>A0A7J9N029</accession>
<dbReference type="InterPro" id="IPR027417">
    <property type="entry name" value="P-loop_NTPase"/>
</dbReference>
<keyword evidence="3" id="KW-0677">Repeat</keyword>
<dbReference type="InterPro" id="IPR001611">
    <property type="entry name" value="Leu-rich_rpt"/>
</dbReference>
<proteinExistence type="inferred from homology"/>
<dbReference type="Gene3D" id="3.80.10.10">
    <property type="entry name" value="Ribonuclease Inhibitor"/>
    <property type="match status" value="2"/>
</dbReference>
<evidence type="ECO:0008006" key="12">
    <source>
        <dbReference type="Google" id="ProtNLM"/>
    </source>
</evidence>
<dbReference type="InterPro" id="IPR032675">
    <property type="entry name" value="LRR_dom_sf"/>
</dbReference>
<dbReference type="PRINTS" id="PR00364">
    <property type="entry name" value="DISEASERSIST"/>
</dbReference>
<keyword evidence="4" id="KW-0547">Nucleotide-binding</keyword>
<evidence type="ECO:0000259" key="8">
    <source>
        <dbReference type="Pfam" id="PF00931"/>
    </source>
</evidence>
<dbReference type="OrthoDB" id="983744at2759"/>
<dbReference type="SUPFAM" id="SSF52058">
    <property type="entry name" value="L domain-like"/>
    <property type="match status" value="1"/>
</dbReference>
<dbReference type="PANTHER" id="PTHR33463">
    <property type="entry name" value="NB-ARC DOMAIN-CONTAINING PROTEIN-RELATED"/>
    <property type="match status" value="1"/>
</dbReference>
<dbReference type="Pfam" id="PF23247">
    <property type="entry name" value="LRR_RPS2"/>
    <property type="match status" value="1"/>
</dbReference>
<dbReference type="FunFam" id="3.40.50.300:FF:001091">
    <property type="entry name" value="Probable disease resistance protein At1g61300"/>
    <property type="match status" value="1"/>
</dbReference>
<dbReference type="InterPro" id="IPR050905">
    <property type="entry name" value="Plant_NBS-LRR"/>
</dbReference>
<dbReference type="Gene3D" id="3.40.50.300">
    <property type="entry name" value="P-loop containing nucleotide triphosphate hydrolases"/>
    <property type="match status" value="1"/>
</dbReference>
<sequence length="944" mass="107826">MLVVKPVTRSILARVVKGAIVRLLTRTLNYHINFNKYVEEFKDAEHILEDQLKDIEAQKQEQLRNVGRMLAPEVEVWLKRARMVLNDAQYVTDEIGKGKYMLRSIVGKHVVRLTLEMKDLCEHGSFERMSSYAASSAMTSSLPTTDIVGISRVEEICNYLMKQEVRMLGVWGMRGLGKTTIMKHVYNKLLEGNKFSKMIWITVSEGADIRRLQNDIARILSIDLSDDEDTNVRAKKLYEELMKTGSYLLILDDVCQRISLEDVGIPKPSADNGLKIVLTTRDRRVNQKMSCNAVFKVPFLSEDESFQLLLSKVGEDVFADPTIKPIMEAVLKECGGLPLKIVTVASSLKGVLDRDRWVHTLEQLKRSRDLLKTRYDDLGETDKFCFLLTALYPADYGIPKEDIIEYWIEEGLEDEMESREERKSKGHACLQRILDSSLLLGTDGKNIVMTSKAGRDMALSLIAKKFPCFVKAGMKLKELPNELEEALDIEKVSLMENFISKIPPEISPKSKKLTILLLSGNALEEIPESFFTHMQALKYLDLSRNPFKILPNSISNLENLTALLLSECKNLEEVPSLSKLLALKKLNLEKTRIKEVPQGMGFLVDLRYLNLRFISCLEEIPQGLLPKLQCLQHLAIHPTLSRAKEIMELNKLENFEGRFADLQDLSKYVDFLREQSQRTIKYFILVGKTVEYKLRSCTNSVIVKDCNTEGSHVLPWDVEEFGIEKCNDLSSLNGVSGLQEATLLKKCRIEECERLESVFSSSCPPLKSLESLVLRHLKNLNVLVAYPHAFSSLKVLFLVKCPKIKILFSTKLLLLQQHLNLEQVIVWGCDQMEKIIEEEEEEEIVRHEFTFPKLKELGLWHIPELKSICSTNSVILCESLQKLEIWNCPKLKRIPLKLDISFDNGKVSHHPPLKDIKMKSNEWKSIAWDHPGAKKALLPLVRIM</sequence>
<dbReference type="Pfam" id="PF13855">
    <property type="entry name" value="LRR_8"/>
    <property type="match status" value="1"/>
</dbReference>
<keyword evidence="11" id="KW-1185">Reference proteome</keyword>
<evidence type="ECO:0000256" key="2">
    <source>
        <dbReference type="ARBA" id="ARBA00022614"/>
    </source>
</evidence>
<feature type="domain" description="NB-ARC" evidence="8">
    <location>
        <begin position="152"/>
        <end position="315"/>
    </location>
</feature>
<evidence type="ECO:0000313" key="11">
    <source>
        <dbReference type="Proteomes" id="UP000593576"/>
    </source>
</evidence>
<dbReference type="EMBL" id="JABFAF010265752">
    <property type="protein sequence ID" value="MBA0876713.1"/>
    <property type="molecule type" value="Genomic_DNA"/>
</dbReference>
<dbReference type="InterPro" id="IPR003591">
    <property type="entry name" value="Leu-rich_rpt_typical-subtyp"/>
</dbReference>